<dbReference type="eggNOG" id="COG4251">
    <property type="taxonomic scope" value="Bacteria"/>
</dbReference>
<dbReference type="CDD" id="cd00075">
    <property type="entry name" value="HATPase"/>
    <property type="match status" value="1"/>
</dbReference>
<feature type="repeat" description="TPR" evidence="5">
    <location>
        <begin position="82"/>
        <end position="115"/>
    </location>
</feature>
<accession>A1ZCR9</accession>
<dbReference type="InterPro" id="IPR036890">
    <property type="entry name" value="HATPase_C_sf"/>
</dbReference>
<dbReference type="EMBL" id="AAWS01000001">
    <property type="protein sequence ID" value="EAY32071.1"/>
    <property type="molecule type" value="Genomic_DNA"/>
</dbReference>
<dbReference type="Gene3D" id="1.10.287.130">
    <property type="match status" value="1"/>
</dbReference>
<evidence type="ECO:0000256" key="3">
    <source>
        <dbReference type="ARBA" id="ARBA00022737"/>
    </source>
</evidence>
<dbReference type="Gene3D" id="1.25.40.10">
    <property type="entry name" value="Tetratricopeptide repeat domain"/>
    <property type="match status" value="2"/>
</dbReference>
<feature type="repeat" description="TPR" evidence="5">
    <location>
        <begin position="125"/>
        <end position="158"/>
    </location>
</feature>
<sequence>MKYIFTFVGLLATLFAYGQSDSTSILTDSLEKRVGSTQGSKKIKILLRLSTLYHSTNPTKSLKYGQEAVNLSQRVKARPEMARALSNIGYVYTLQGNYISALAYYLRALDILQKENPALVQTELAKTLDRLAQVYYQKGYYEQALKYQLKALKIQEKSADQAGIASSFDHIGSIYKAQKMFVEALEYYNMSLKINRTTQSNVAISQNLGNIGEVYFLQKKYKEALDFYKRAFELISHENHYKTNEANLLEHIGKVYQQQGEYNNALAYFKKSLGIRQMLQNKDGISANLSDIAEIYLATEKYTQAIQYAQQSLLLANELKSRIRVKNASHALAEAYAAQKDFEQAYRFQKLYNRANDSLYNESKLKQIAELQAYYDLNKKEEEKKDLLQEKKVLQRKANDNTVILNNKQLTIYALGFVILLALATLFVLYNRARFRKNLTDELEQKVNDRTAYLKKLADELTRANHELDTFLYKASHDLKGPLSSLEGLCHVGLLEQDERKGMYFNMQREVLNRMQLLLFRIVEIGDIRSHQPETTETIKLKKHLKSVVRSMRRVEGYKNTSFSVDVNEDLVIITDGEMLDIALDNIVKNAVQHANSYYGNDSPHIRLVYVDLGDYHQIKIIDNGSGMPLEISERIFEMFFRGTDNFKGFGLGLYKAKIAISKLGGEISLLKAEKGETIFSITIPQYKVTQESPIINGAIHPKKHHYIKLR</sequence>
<evidence type="ECO:0000313" key="10">
    <source>
        <dbReference type="Proteomes" id="UP000004095"/>
    </source>
</evidence>
<evidence type="ECO:0000256" key="5">
    <source>
        <dbReference type="PROSITE-ProRule" id="PRU00339"/>
    </source>
</evidence>
<evidence type="ECO:0000259" key="8">
    <source>
        <dbReference type="PROSITE" id="PS50109"/>
    </source>
</evidence>
<feature type="chain" id="PRO_5002641499" description="histidine kinase" evidence="7">
    <location>
        <begin position="19"/>
        <end position="711"/>
    </location>
</feature>
<dbReference type="SMART" id="SM00028">
    <property type="entry name" value="TPR"/>
    <property type="match status" value="6"/>
</dbReference>
<feature type="repeat" description="TPR" evidence="5">
    <location>
        <begin position="205"/>
        <end position="238"/>
    </location>
</feature>
<dbReference type="Pfam" id="PF13424">
    <property type="entry name" value="TPR_12"/>
    <property type="match status" value="3"/>
</dbReference>
<dbReference type="InterPro" id="IPR019734">
    <property type="entry name" value="TPR_rpt"/>
</dbReference>
<dbReference type="Proteomes" id="UP000004095">
    <property type="component" value="Unassembled WGS sequence"/>
</dbReference>
<evidence type="ECO:0000256" key="6">
    <source>
        <dbReference type="SAM" id="Phobius"/>
    </source>
</evidence>
<dbReference type="EC" id="2.7.13.3" evidence="2"/>
<feature type="repeat" description="TPR" evidence="5">
    <location>
        <begin position="246"/>
        <end position="279"/>
    </location>
</feature>
<keyword evidence="6" id="KW-1133">Transmembrane helix</keyword>
<name>A1ZCR9_MICM2</name>
<dbReference type="InterPro" id="IPR036097">
    <property type="entry name" value="HisK_dim/P_sf"/>
</dbReference>
<dbReference type="InterPro" id="IPR003594">
    <property type="entry name" value="HATPase_dom"/>
</dbReference>
<dbReference type="SUPFAM" id="SSF47384">
    <property type="entry name" value="Homodimeric domain of signal transducing histidine kinase"/>
    <property type="match status" value="1"/>
</dbReference>
<dbReference type="RefSeq" id="WP_002693026.1">
    <property type="nucleotide sequence ID" value="NZ_AAWS01000001.1"/>
</dbReference>
<keyword evidence="4 5" id="KW-0802">TPR repeat</keyword>
<keyword evidence="10" id="KW-1185">Reference proteome</keyword>
<reference evidence="9 10" key="1">
    <citation type="submission" date="2007-01" db="EMBL/GenBank/DDBJ databases">
        <authorList>
            <person name="Haygood M."/>
            <person name="Podell S."/>
            <person name="Anderson C."/>
            <person name="Hopkinson B."/>
            <person name="Roe K."/>
            <person name="Barbeau K."/>
            <person name="Gaasterland T."/>
            <person name="Ferriera S."/>
            <person name="Johnson J."/>
            <person name="Kravitz S."/>
            <person name="Beeson K."/>
            <person name="Sutton G."/>
            <person name="Rogers Y.-H."/>
            <person name="Friedman R."/>
            <person name="Frazier M."/>
            <person name="Venter J.C."/>
        </authorList>
    </citation>
    <scope>NUCLEOTIDE SEQUENCE [LARGE SCALE GENOMIC DNA]</scope>
    <source>
        <strain evidence="9 10">ATCC 23134</strain>
    </source>
</reference>
<dbReference type="InterPro" id="IPR011990">
    <property type="entry name" value="TPR-like_helical_dom_sf"/>
</dbReference>
<dbReference type="SUPFAM" id="SSF55874">
    <property type="entry name" value="ATPase domain of HSP90 chaperone/DNA topoisomerase II/histidine kinase"/>
    <property type="match status" value="1"/>
</dbReference>
<evidence type="ECO:0000256" key="7">
    <source>
        <dbReference type="SAM" id="SignalP"/>
    </source>
</evidence>
<feature type="transmembrane region" description="Helical" evidence="6">
    <location>
        <begin position="410"/>
        <end position="430"/>
    </location>
</feature>
<dbReference type="Gene3D" id="3.30.565.10">
    <property type="entry name" value="Histidine kinase-like ATPase, C-terminal domain"/>
    <property type="match status" value="1"/>
</dbReference>
<dbReference type="InterPro" id="IPR005467">
    <property type="entry name" value="His_kinase_dom"/>
</dbReference>
<feature type="repeat" description="TPR" evidence="5">
    <location>
        <begin position="165"/>
        <end position="198"/>
    </location>
</feature>
<feature type="domain" description="Histidine kinase" evidence="8">
    <location>
        <begin position="474"/>
        <end position="688"/>
    </location>
</feature>
<organism evidence="9 10">
    <name type="scientific">Microscilla marina ATCC 23134</name>
    <dbReference type="NCBI Taxonomy" id="313606"/>
    <lineage>
        <taxon>Bacteria</taxon>
        <taxon>Pseudomonadati</taxon>
        <taxon>Bacteroidota</taxon>
        <taxon>Cytophagia</taxon>
        <taxon>Cytophagales</taxon>
        <taxon>Microscillaceae</taxon>
        <taxon>Microscilla</taxon>
    </lineage>
</organism>
<dbReference type="Pfam" id="PF02518">
    <property type="entry name" value="HATPase_c"/>
    <property type="match status" value="1"/>
</dbReference>
<dbReference type="AlphaFoldDB" id="A1ZCR9"/>
<keyword evidence="6" id="KW-0812">Transmembrane</keyword>
<comment type="caution">
    <text evidence="9">The sequence shown here is derived from an EMBL/GenBank/DDBJ whole genome shotgun (WGS) entry which is preliminary data.</text>
</comment>
<dbReference type="PANTHER" id="PTHR45641">
    <property type="entry name" value="TETRATRICOPEPTIDE REPEAT PROTEIN (AFU_ORTHOLOGUE AFUA_6G03870)"/>
    <property type="match status" value="1"/>
</dbReference>
<dbReference type="PRINTS" id="PR00344">
    <property type="entry name" value="BCTRLSENSOR"/>
</dbReference>
<keyword evidence="6" id="KW-0472">Membrane</keyword>
<evidence type="ECO:0000256" key="2">
    <source>
        <dbReference type="ARBA" id="ARBA00012438"/>
    </source>
</evidence>
<proteinExistence type="predicted"/>
<keyword evidence="3" id="KW-0677">Repeat</keyword>
<dbReference type="PANTHER" id="PTHR45641:SF19">
    <property type="entry name" value="NEPHROCYSTIN-3"/>
    <property type="match status" value="1"/>
</dbReference>
<keyword evidence="7" id="KW-0732">Signal</keyword>
<dbReference type="PROSITE" id="PS50005">
    <property type="entry name" value="TPR"/>
    <property type="match status" value="5"/>
</dbReference>
<dbReference type="SUPFAM" id="SSF48452">
    <property type="entry name" value="TPR-like"/>
    <property type="match status" value="2"/>
</dbReference>
<dbReference type="eggNOG" id="COG0457">
    <property type="taxonomic scope" value="Bacteria"/>
</dbReference>
<protein>
    <recommendedName>
        <fullName evidence="2">histidine kinase</fullName>
        <ecNumber evidence="2">2.7.13.3</ecNumber>
    </recommendedName>
</protein>
<dbReference type="GO" id="GO:0000155">
    <property type="term" value="F:phosphorelay sensor kinase activity"/>
    <property type="evidence" value="ECO:0007669"/>
    <property type="project" value="InterPro"/>
</dbReference>
<feature type="signal peptide" evidence="7">
    <location>
        <begin position="1"/>
        <end position="18"/>
    </location>
</feature>
<dbReference type="SMART" id="SM00387">
    <property type="entry name" value="HATPase_c"/>
    <property type="match status" value="1"/>
</dbReference>
<evidence type="ECO:0000256" key="1">
    <source>
        <dbReference type="ARBA" id="ARBA00000085"/>
    </source>
</evidence>
<dbReference type="OrthoDB" id="9803982at2"/>
<evidence type="ECO:0000256" key="4">
    <source>
        <dbReference type="ARBA" id="ARBA00022803"/>
    </source>
</evidence>
<dbReference type="PROSITE" id="PS50109">
    <property type="entry name" value="HIS_KIN"/>
    <property type="match status" value="1"/>
</dbReference>
<gene>
    <name evidence="9" type="ORF">M23134_02100</name>
</gene>
<dbReference type="InterPro" id="IPR004358">
    <property type="entry name" value="Sig_transdc_His_kin-like_C"/>
</dbReference>
<comment type="catalytic activity">
    <reaction evidence="1">
        <text>ATP + protein L-histidine = ADP + protein N-phospho-L-histidine.</text>
        <dbReference type="EC" id="2.7.13.3"/>
    </reaction>
</comment>
<dbReference type="Pfam" id="PF13176">
    <property type="entry name" value="TPR_7"/>
    <property type="match status" value="1"/>
</dbReference>
<evidence type="ECO:0000313" key="9">
    <source>
        <dbReference type="EMBL" id="EAY32071.1"/>
    </source>
</evidence>